<feature type="compositionally biased region" description="Low complexity" evidence="1">
    <location>
        <begin position="117"/>
        <end position="126"/>
    </location>
</feature>
<dbReference type="WBParaSite" id="Hba_16366">
    <property type="protein sequence ID" value="Hba_16366"/>
    <property type="gene ID" value="Hba_16366"/>
</dbReference>
<name>A0A1I7XF58_HETBA</name>
<protein>
    <submittedName>
        <fullName evidence="3">C2H2-type domain-containing protein</fullName>
    </submittedName>
</protein>
<accession>A0A1I7XF58</accession>
<reference evidence="3" key="1">
    <citation type="submission" date="2016-11" db="UniProtKB">
        <authorList>
            <consortium name="WormBaseParasite"/>
        </authorList>
    </citation>
    <scope>IDENTIFICATION</scope>
</reference>
<dbReference type="AlphaFoldDB" id="A0A1I7XF58"/>
<evidence type="ECO:0000313" key="2">
    <source>
        <dbReference type="Proteomes" id="UP000095283"/>
    </source>
</evidence>
<proteinExistence type="predicted"/>
<feature type="region of interest" description="Disordered" evidence="1">
    <location>
        <begin position="99"/>
        <end position="130"/>
    </location>
</feature>
<organism evidence="2 3">
    <name type="scientific">Heterorhabditis bacteriophora</name>
    <name type="common">Entomopathogenic nematode worm</name>
    <dbReference type="NCBI Taxonomy" id="37862"/>
    <lineage>
        <taxon>Eukaryota</taxon>
        <taxon>Metazoa</taxon>
        <taxon>Ecdysozoa</taxon>
        <taxon>Nematoda</taxon>
        <taxon>Chromadorea</taxon>
        <taxon>Rhabditida</taxon>
        <taxon>Rhabditina</taxon>
        <taxon>Rhabditomorpha</taxon>
        <taxon>Strongyloidea</taxon>
        <taxon>Heterorhabditidae</taxon>
        <taxon>Heterorhabditis</taxon>
    </lineage>
</organism>
<evidence type="ECO:0000313" key="3">
    <source>
        <dbReference type="WBParaSite" id="Hba_16366"/>
    </source>
</evidence>
<feature type="compositionally biased region" description="Basic and acidic residues" evidence="1">
    <location>
        <begin position="104"/>
        <end position="116"/>
    </location>
</feature>
<sequence>MNKYKYQSPNFQTCRACNQWFSETWNFFNHCQKVSKGANVLALRKLFETIGGTELGDVSDDRISMRLRLLYTEPFPTCPPDPEVMDDVSTKILDEDEGLINNTTKDEKSHMKKDYESAQSVASASSNNEEDEITIIAEKGPKADAEQPVGGLSTGFQRTTISSTRVLDRRSAPKVYGSDTSYGVPVRKRTLEPRFSCPRTTVQPKPGRELYASELNYRIQSLSHRTVFEPMKCSCKSEMIVISERTRKVDNVSADLLQELKTLLEVCK</sequence>
<keyword evidence="2" id="KW-1185">Reference proteome</keyword>
<evidence type="ECO:0000256" key="1">
    <source>
        <dbReference type="SAM" id="MobiDB-lite"/>
    </source>
</evidence>
<dbReference type="Proteomes" id="UP000095283">
    <property type="component" value="Unplaced"/>
</dbReference>